<dbReference type="InterPro" id="IPR049900">
    <property type="entry name" value="PKS_mFAS_DH"/>
</dbReference>
<keyword evidence="2" id="KW-0597">Phosphoprotein</keyword>
<dbReference type="InterPro" id="IPR036291">
    <property type="entry name" value="NAD(P)-bd_dom_sf"/>
</dbReference>
<evidence type="ECO:0000259" key="8">
    <source>
        <dbReference type="PROSITE" id="PS52019"/>
    </source>
</evidence>
<dbReference type="PROSITE" id="PS52019">
    <property type="entry name" value="PKS_MFAS_DH"/>
    <property type="match status" value="1"/>
</dbReference>
<dbReference type="SUPFAM" id="SSF51735">
    <property type="entry name" value="NAD(P)-binding Rossmann-fold domains"/>
    <property type="match status" value="1"/>
</dbReference>
<dbReference type="GO" id="GO:0044550">
    <property type="term" value="P:secondary metabolite biosynthetic process"/>
    <property type="evidence" value="ECO:0007669"/>
    <property type="project" value="TreeGrafter"/>
</dbReference>
<dbReference type="SMART" id="SM00822">
    <property type="entry name" value="PKS_KR"/>
    <property type="match status" value="1"/>
</dbReference>
<dbReference type="InterPro" id="IPR020843">
    <property type="entry name" value="ER"/>
</dbReference>
<evidence type="ECO:0000256" key="6">
    <source>
        <dbReference type="PROSITE-ProRule" id="PRU01363"/>
    </source>
</evidence>
<dbReference type="Pfam" id="PF08659">
    <property type="entry name" value="KR"/>
    <property type="match status" value="1"/>
</dbReference>
<dbReference type="InterPro" id="IPR016036">
    <property type="entry name" value="Malonyl_transacylase_ACP-bd"/>
</dbReference>
<dbReference type="InterPro" id="IPR014043">
    <property type="entry name" value="Acyl_transferase_dom"/>
</dbReference>
<dbReference type="Gene3D" id="3.40.50.720">
    <property type="entry name" value="NAD(P)-binding Rossmann-like Domain"/>
    <property type="match status" value="1"/>
</dbReference>
<evidence type="ECO:0000256" key="3">
    <source>
        <dbReference type="ARBA" id="ARBA00022679"/>
    </source>
</evidence>
<feature type="active site" description="Proton donor; for dehydratase activity" evidence="6">
    <location>
        <position position="816"/>
    </location>
</feature>
<dbReference type="PANTHER" id="PTHR43775:SF18">
    <property type="entry name" value="ENZYME, PUTATIVE (JCVI)-RELATED"/>
    <property type="match status" value="1"/>
</dbReference>
<feature type="region of interest" description="C-terminal hotdog fold" evidence="6">
    <location>
        <begin position="755"/>
        <end position="911"/>
    </location>
</feature>
<dbReference type="InterPro" id="IPR001227">
    <property type="entry name" value="Ac_transferase_dom_sf"/>
</dbReference>
<dbReference type="InterPro" id="IPR020841">
    <property type="entry name" value="PKS_Beta-ketoAc_synthase_dom"/>
</dbReference>
<dbReference type="Pfam" id="PF00109">
    <property type="entry name" value="ketoacyl-synt"/>
    <property type="match status" value="1"/>
</dbReference>
<dbReference type="SUPFAM" id="SSF53901">
    <property type="entry name" value="Thiolase-like"/>
    <property type="match status" value="1"/>
</dbReference>
<dbReference type="InterPro" id="IPR020806">
    <property type="entry name" value="PKS_PP-bd"/>
</dbReference>
<dbReference type="InterPro" id="IPR020807">
    <property type="entry name" value="PKS_DH"/>
</dbReference>
<dbReference type="STRING" id="100787.A0A0G4MGZ6"/>
<dbReference type="SUPFAM" id="SSF55048">
    <property type="entry name" value="Probable ACP-binding domain of malonyl-CoA ACP transacylase"/>
    <property type="match status" value="1"/>
</dbReference>
<dbReference type="InterPro" id="IPR036736">
    <property type="entry name" value="ACP-like_sf"/>
</dbReference>
<evidence type="ECO:0000259" key="7">
    <source>
        <dbReference type="PROSITE" id="PS50075"/>
    </source>
</evidence>
<keyword evidence="10" id="KW-1185">Reference proteome</keyword>
<organism evidence="9 10">
    <name type="scientific">Verticillium longisporum</name>
    <name type="common">Verticillium dahliae var. longisporum</name>
    <dbReference type="NCBI Taxonomy" id="100787"/>
    <lineage>
        <taxon>Eukaryota</taxon>
        <taxon>Fungi</taxon>
        <taxon>Dikarya</taxon>
        <taxon>Ascomycota</taxon>
        <taxon>Pezizomycotina</taxon>
        <taxon>Sordariomycetes</taxon>
        <taxon>Hypocreomycetidae</taxon>
        <taxon>Glomerellales</taxon>
        <taxon>Plectosphaerellaceae</taxon>
        <taxon>Verticillium</taxon>
    </lineage>
</organism>
<dbReference type="GO" id="GO:0016491">
    <property type="term" value="F:oxidoreductase activity"/>
    <property type="evidence" value="ECO:0007669"/>
    <property type="project" value="UniProtKB-KW"/>
</dbReference>
<evidence type="ECO:0000256" key="5">
    <source>
        <dbReference type="ARBA" id="ARBA00023268"/>
    </source>
</evidence>
<keyword evidence="4" id="KW-0560">Oxidoreductase</keyword>
<dbReference type="GO" id="GO:0004312">
    <property type="term" value="F:fatty acid synthase activity"/>
    <property type="evidence" value="ECO:0007669"/>
    <property type="project" value="TreeGrafter"/>
</dbReference>
<evidence type="ECO:0000256" key="2">
    <source>
        <dbReference type="ARBA" id="ARBA00022553"/>
    </source>
</evidence>
<reference evidence="9 10" key="1">
    <citation type="submission" date="2015-05" db="EMBL/GenBank/DDBJ databases">
        <authorList>
            <person name="Wang D.B."/>
            <person name="Wang M."/>
        </authorList>
    </citation>
    <scope>NUCLEOTIDE SEQUENCE [LARGE SCALE GENOMIC DNA]</scope>
    <source>
        <strain evidence="9">VL1</strain>
    </source>
</reference>
<dbReference type="InterPro" id="IPR049552">
    <property type="entry name" value="PKS_DH_N"/>
</dbReference>
<keyword evidence="3" id="KW-0808">Transferase</keyword>
<feature type="domain" description="Carrier" evidence="7">
    <location>
        <begin position="1861"/>
        <end position="1941"/>
    </location>
</feature>
<protein>
    <submittedName>
        <fullName evidence="9">Uncharacterized protein</fullName>
    </submittedName>
</protein>
<dbReference type="Gene3D" id="3.30.70.3290">
    <property type="match status" value="1"/>
</dbReference>
<sequence length="1943" mass="213231">MGEPIRDKPLHGDQIPAAHLQPPIAVVGMGCRLPGNSNSPQALWQFISNGSVADNVPPTMQWVDECAEYESGTTRDPEDQIPGRSTGCGRSILANRVSHFLDITGPSIAIDTACSGTLVAVDMACRYLQFQQADAMIVAGALLNQNVPRKGRLRILTFSANDRETLPRNVRAVSDHLRDPYVNAQVDDVAYTLSDRRTHHFHRGFVVADSLDFDHSKIITGKQKAQPPRIGFVFTGQGAQWSQMGKGLIENIPLARSVIDDLDLALQALPNAPRWTLLAELTEMRDTATLRCPEFSQPLVTALQIALLAVLQDWGIVGHKVLGHSSGEIAAAVAANLITPAEAIKTAYLRGQAAKRQSSDENLGMMAVGVSASAIERYLRSDVHVACFNSPMSLTLSGPVSNLESIRKDLQNDGHFARLLQVDLAYHSTFMREVANDYHKMLQEHCPSSGKHLRGNSMLSSVTGHAMSSQIGPEYWKANMVNPVRFAAPAAEMLSGPDACDFIIEVGPSGALAGPLSQIIKSLPGGGKNIQYAAAASRGSETLAALFEVAGKVWTRGGPVKLAQVNAYDRPSILVDLPNYQWNHSRRYWREGLSTEEYRHRPFISHELLGSKVLSTTWQFPTWAKVIHLSDLPWLRDHRVNGEVIFPTGAYVAMAAEAIRQSGIMTRYSSGTQPKSFAYRMKDVNVLERLVLEEAEGSRIRLILSPVHDSAEQWHTFTIQSYCEMDWVNNCTGYIRIDEKFAGEPSFPRGVMPLRYSEPGKRCYKRLASLGCDYGAHYQQVKRFQAAPPEKYSRGVLGTESPEHHSSYPIHPVTIDGFLQLCGLSLQQSLTTAGESVSMLPNRIGSLIIPANELIELTCIGFERPQYVGYGPKSSRADFTVSGGLIHPESGRLLLDMSGVCFDVFTPQEDCFTKHTYTRYKWDVDISLATAEGLNNMLLSHSPSPTSKDGLQRLFDLISHQTPDASIIEVNMDDQSSSCRWLGTQPNRPHATYTRFTGSEAVLAMMQGRYANCVDTEFQALAALTRSDALRGNNDFAILTVGERVAEDKAIPLLANILSTLNEEGQLLVTDLDQATANRVKEVLEEAGCSSIKDLAPSLSRGAILASPKQVEGFRNRTDITCLHLAADKSHSESILTGLESYGWNLRSTSSTETIRQGTHVLILDELYTTITATISRQQLSMIQGLIKKECDILWVTTGAQMNITNPDRAATTGFLRTLRMEEVHLRIIALDVEYPGGNETIPAIKTCLRLLVNADGKFRRESEFVEQQGLIHTPRLVVDDEFEVAKFDHLKGRQPEMLHLRGDTCLQLPIDVGSNTSLCRKVEFPSILQQDQVEVEIFATELPSRVQCLQSTAWSGAAGIITALGSEVIGLKFGQRVALSHDGSMLNRVYVGISNEDGHTLLQDEVPIPPSRIIAFDREGSSVNPLQSAGEVMFDVAFGSFSEIHLVMAWKHVAEDGTLVLTEQTENSTQVTLSLEPFTRGASFRVLNAQNIPKDTLILNQLLTETLGLLRVDSSLSSLSPKVFGYDQIENAVRWMKAEKFARAILSRIPGQDVMVQIQPEPRSIKFAEHACYLLIGGLRGLCGSIAIDWARLGAKHLAVMSRSGYDDETSQRVLRDVEGMGCHIDLLQGDITILDDVQRVLSETSVPIRGILQGSMVLRDRPFPAMTIEEFHQAAGCKITGTWNIHNASQDLGLDLDFFTLLSSIASVLGGMAQANYAAGCSFLDAFAAYRRGLGLPAFSVNLGIIGEVGYMSRDEALLERHIGSVTTSIDEDLMRQIIRYTVLQQSEEPVSHSATSNIVTGIAVPQSGDSYLRLDKRFSHLFVGGDAQPWETEGGATRDTAHQARELKALLATQPKTADRGVVLELAIAVVSDYITHAMHLSEPVEPERSLAMYGIDSLAAVAFRNWARMELGAGLSTGDVTTAPSLVALCERIVDGYKE</sequence>
<dbReference type="Pfam" id="PF22621">
    <property type="entry name" value="CurL-like_PKS_C"/>
    <property type="match status" value="1"/>
</dbReference>
<dbReference type="PANTHER" id="PTHR43775">
    <property type="entry name" value="FATTY ACID SYNTHASE"/>
    <property type="match status" value="1"/>
</dbReference>
<evidence type="ECO:0000313" key="10">
    <source>
        <dbReference type="Proteomes" id="UP000044602"/>
    </source>
</evidence>
<dbReference type="Pfam" id="PF00550">
    <property type="entry name" value="PP-binding"/>
    <property type="match status" value="1"/>
</dbReference>
<dbReference type="InterPro" id="IPR057326">
    <property type="entry name" value="KR_dom"/>
</dbReference>
<dbReference type="Pfam" id="PF00698">
    <property type="entry name" value="Acyl_transf_1"/>
    <property type="match status" value="1"/>
</dbReference>
<gene>
    <name evidence="9" type="ORF">BN1708_001184</name>
</gene>
<dbReference type="Gene3D" id="3.40.366.10">
    <property type="entry name" value="Malonyl-Coenzyme A Acyl Carrier Protein, domain 2"/>
    <property type="match status" value="1"/>
</dbReference>
<dbReference type="InterPro" id="IPR014030">
    <property type="entry name" value="Ketoacyl_synth_N"/>
</dbReference>
<evidence type="ECO:0000313" key="9">
    <source>
        <dbReference type="EMBL" id="CRK33507.1"/>
    </source>
</evidence>
<dbReference type="Proteomes" id="UP000044602">
    <property type="component" value="Unassembled WGS sequence"/>
</dbReference>
<dbReference type="Gene3D" id="1.10.1200.10">
    <property type="entry name" value="ACP-like"/>
    <property type="match status" value="1"/>
</dbReference>
<dbReference type="SMART" id="SM00827">
    <property type="entry name" value="PKS_AT"/>
    <property type="match status" value="1"/>
</dbReference>
<dbReference type="SUPFAM" id="SSF47336">
    <property type="entry name" value="ACP-like"/>
    <property type="match status" value="1"/>
</dbReference>
<dbReference type="InterPro" id="IPR049551">
    <property type="entry name" value="PKS_DH_C"/>
</dbReference>
<dbReference type="InterPro" id="IPR013968">
    <property type="entry name" value="PKS_KR"/>
</dbReference>
<proteinExistence type="predicted"/>
<dbReference type="EMBL" id="CVQH01022527">
    <property type="protein sequence ID" value="CRK33507.1"/>
    <property type="molecule type" value="Genomic_DNA"/>
</dbReference>
<dbReference type="GO" id="GO:0006633">
    <property type="term" value="P:fatty acid biosynthetic process"/>
    <property type="evidence" value="ECO:0007669"/>
    <property type="project" value="TreeGrafter"/>
</dbReference>
<dbReference type="PROSITE" id="PS50075">
    <property type="entry name" value="CARRIER"/>
    <property type="match status" value="1"/>
</dbReference>
<dbReference type="Gene3D" id="3.40.47.10">
    <property type="match status" value="2"/>
</dbReference>
<dbReference type="InterPro" id="IPR050091">
    <property type="entry name" value="PKS_NRPS_Biosynth_Enz"/>
</dbReference>
<dbReference type="InterPro" id="IPR016035">
    <property type="entry name" value="Acyl_Trfase/lysoPLipase"/>
</dbReference>
<dbReference type="SMART" id="SM00825">
    <property type="entry name" value="PKS_KS"/>
    <property type="match status" value="1"/>
</dbReference>
<feature type="domain" description="PKS/mFAS DH" evidence="8">
    <location>
        <begin position="606"/>
        <end position="911"/>
    </location>
</feature>
<keyword evidence="5" id="KW-0511">Multifunctional enzyme</keyword>
<keyword evidence="1" id="KW-0596">Phosphopantetheine</keyword>
<dbReference type="SUPFAM" id="SSF52151">
    <property type="entry name" value="FabD/lysophospholipase-like"/>
    <property type="match status" value="1"/>
</dbReference>
<evidence type="ECO:0000256" key="1">
    <source>
        <dbReference type="ARBA" id="ARBA00022450"/>
    </source>
</evidence>
<feature type="region of interest" description="N-terminal hotdog fold" evidence="6">
    <location>
        <begin position="606"/>
        <end position="742"/>
    </location>
</feature>
<feature type="active site" description="Proton acceptor; for dehydratase activity" evidence="6">
    <location>
        <position position="638"/>
    </location>
</feature>
<dbReference type="Pfam" id="PF21089">
    <property type="entry name" value="PKS_DH_N"/>
    <property type="match status" value="1"/>
</dbReference>
<evidence type="ECO:0000256" key="4">
    <source>
        <dbReference type="ARBA" id="ARBA00023002"/>
    </source>
</evidence>
<dbReference type="PROSITE" id="PS51257">
    <property type="entry name" value="PROKAR_LIPOPROTEIN"/>
    <property type="match status" value="1"/>
</dbReference>
<accession>A0A0G4MGZ6</accession>
<dbReference type="InterPro" id="IPR009081">
    <property type="entry name" value="PP-bd_ACP"/>
</dbReference>
<dbReference type="SMART" id="SM00829">
    <property type="entry name" value="PKS_ER"/>
    <property type="match status" value="1"/>
</dbReference>
<dbReference type="Gene3D" id="3.10.129.110">
    <property type="entry name" value="Polyketide synthase dehydratase"/>
    <property type="match status" value="1"/>
</dbReference>
<dbReference type="GO" id="GO:0031177">
    <property type="term" value="F:phosphopantetheine binding"/>
    <property type="evidence" value="ECO:0007669"/>
    <property type="project" value="InterPro"/>
</dbReference>
<name>A0A0G4MGZ6_VERLO</name>
<dbReference type="Pfam" id="PF14765">
    <property type="entry name" value="PS-DH"/>
    <property type="match status" value="1"/>
</dbReference>
<dbReference type="SMART" id="SM00823">
    <property type="entry name" value="PKS_PP"/>
    <property type="match status" value="1"/>
</dbReference>
<dbReference type="SMART" id="SM00826">
    <property type="entry name" value="PKS_DH"/>
    <property type="match status" value="1"/>
</dbReference>
<dbReference type="InterPro" id="IPR016039">
    <property type="entry name" value="Thiolase-like"/>
</dbReference>
<dbReference type="InterPro" id="IPR042104">
    <property type="entry name" value="PKS_dehydratase_sf"/>
</dbReference>